<dbReference type="EMBL" id="CP072800">
    <property type="protein sequence ID" value="QTR49576.1"/>
    <property type="molecule type" value="Genomic_DNA"/>
</dbReference>
<accession>A0ABX7X1U9</accession>
<dbReference type="PIRSF" id="PIRSF034888">
    <property type="entry name" value="P-loop_UCP034888"/>
    <property type="match status" value="1"/>
</dbReference>
<dbReference type="Pfam" id="PF12476">
    <property type="entry name" value="DUF3696"/>
    <property type="match status" value="1"/>
</dbReference>
<organism evidence="4 5">
    <name type="scientific">Candidatus Thiothrix anitrata</name>
    <dbReference type="NCBI Taxonomy" id="2823902"/>
    <lineage>
        <taxon>Bacteria</taxon>
        <taxon>Pseudomonadati</taxon>
        <taxon>Pseudomonadota</taxon>
        <taxon>Gammaproteobacteria</taxon>
        <taxon>Thiotrichales</taxon>
        <taxon>Thiotrichaceae</taxon>
        <taxon>Thiothrix</taxon>
    </lineage>
</organism>
<dbReference type="Pfam" id="PF13304">
    <property type="entry name" value="AAA_21"/>
    <property type="match status" value="1"/>
</dbReference>
<sequence>MLEKIQLKNFKVSRDVSLNLAPLTVLAGLNGAGKSTSLQAIALLRQSFGKSGDTATLHLSGDLLRLGEWEDVLSETAQNDQITIQVTEDNQNFLWQCEVNKEGKQLTVQNPPAVPEFLQNPHFQFLQADRMTPRTFYPQTPLQTDFLGVGGEYTVDYLARFGEKQTISEKRCASLSSVIPAELLVKIANTHKLQDQVAAWLQFLSPGARLTSGRIDGTDEVQLQFNYTSHKTTLSEKKRRPSNVGFGLTYSLPIIVACLAAPKGSLLLLENPEAHLHPQGQAALGELLARCAADGVQIIVETHSDHLLNGIRLAAKQSLIQADQVAMHFFTRSYESGDASVQSPQVLPNGRLTAWPDGFFDQWDKSLDALLDD</sequence>
<feature type="domain" description="ATPase AAA-type core" evidence="3">
    <location>
        <begin position="235"/>
        <end position="309"/>
    </location>
</feature>
<dbReference type="PANTHER" id="PTHR43581:SF2">
    <property type="entry name" value="EXCINUCLEASE ATPASE SUBUNIT"/>
    <property type="match status" value="1"/>
</dbReference>
<name>A0ABX7X1U9_9GAMM</name>
<dbReference type="RefSeq" id="WP_210226416.1">
    <property type="nucleotide sequence ID" value="NZ_CP072800.1"/>
</dbReference>
<evidence type="ECO:0000259" key="2">
    <source>
        <dbReference type="Pfam" id="PF13175"/>
    </source>
</evidence>
<evidence type="ECO:0000313" key="5">
    <source>
        <dbReference type="Proteomes" id="UP000672027"/>
    </source>
</evidence>
<gene>
    <name evidence="4" type="ORF">J8380_15270</name>
</gene>
<dbReference type="SUPFAM" id="SSF52540">
    <property type="entry name" value="P-loop containing nucleoside triphosphate hydrolases"/>
    <property type="match status" value="1"/>
</dbReference>
<dbReference type="PANTHER" id="PTHR43581">
    <property type="entry name" value="ATP/GTP PHOSPHATASE"/>
    <property type="match status" value="1"/>
</dbReference>
<dbReference type="InterPro" id="IPR027417">
    <property type="entry name" value="P-loop_NTPase"/>
</dbReference>
<dbReference type="InterPro" id="IPR051396">
    <property type="entry name" value="Bact_Antivir_Def_Nuclease"/>
</dbReference>
<dbReference type="InterPro" id="IPR041685">
    <property type="entry name" value="AAA_GajA/Old/RecF-like"/>
</dbReference>
<dbReference type="InterPro" id="IPR003959">
    <property type="entry name" value="ATPase_AAA_core"/>
</dbReference>
<dbReference type="InterPro" id="IPR022532">
    <property type="entry name" value="DUF3696"/>
</dbReference>
<keyword evidence="5" id="KW-1185">Reference proteome</keyword>
<proteinExistence type="predicted"/>
<protein>
    <submittedName>
        <fullName evidence="4">DUF3696 domain-containing protein</fullName>
    </submittedName>
</protein>
<dbReference type="InterPro" id="IPR014592">
    <property type="entry name" value="P-loop_UCP034888"/>
</dbReference>
<evidence type="ECO:0000259" key="3">
    <source>
        <dbReference type="Pfam" id="PF13304"/>
    </source>
</evidence>
<feature type="domain" description="Endonuclease GajA/Old nuclease/RecF-like AAA" evidence="2">
    <location>
        <begin position="1"/>
        <end position="91"/>
    </location>
</feature>
<feature type="domain" description="DUF3696" evidence="1">
    <location>
        <begin position="320"/>
        <end position="370"/>
    </location>
</feature>
<evidence type="ECO:0000259" key="1">
    <source>
        <dbReference type="Pfam" id="PF12476"/>
    </source>
</evidence>
<dbReference type="Pfam" id="PF13175">
    <property type="entry name" value="AAA_15"/>
    <property type="match status" value="1"/>
</dbReference>
<reference evidence="4 5" key="1">
    <citation type="submission" date="2021-04" db="EMBL/GenBank/DDBJ databases">
        <title>Genomics, taxonomy and metabolism of representatives of sulfur bacteria of the genus Thiothrix: Thiothrix fructosivorans QT, Thiothrix unzii A1T and three new species, Thiothrix subterranea sp. nov., Thiothrix litoralis sp. nov. and 'Candidatus Thiothrix anitrata' sp. nov.</title>
        <authorList>
            <person name="Ravin N.V."/>
            <person name="Smolyakov D."/>
            <person name="Rudenko T.S."/>
            <person name="Mardanov A.V."/>
            <person name="Beletsky A.V."/>
            <person name="Markov N.D."/>
            <person name="Fomenkov A.I."/>
            <person name="Roberts R.J."/>
            <person name="Karnachuk O.V."/>
            <person name="Novikov A."/>
            <person name="Grabovich M.Y."/>
        </authorList>
    </citation>
    <scope>NUCLEOTIDE SEQUENCE [LARGE SCALE GENOMIC DNA]</scope>
    <source>
        <strain evidence="4 5">A52</strain>
    </source>
</reference>
<evidence type="ECO:0000313" key="4">
    <source>
        <dbReference type="EMBL" id="QTR49576.1"/>
    </source>
</evidence>
<dbReference type="Proteomes" id="UP000672027">
    <property type="component" value="Chromosome"/>
</dbReference>
<dbReference type="Gene3D" id="3.40.50.300">
    <property type="entry name" value="P-loop containing nucleotide triphosphate hydrolases"/>
    <property type="match status" value="2"/>
</dbReference>